<comment type="caution">
    <text evidence="1">The sequence shown here is derived from an EMBL/GenBank/DDBJ whole genome shotgun (WGS) entry which is preliminary data.</text>
</comment>
<evidence type="ECO:0000313" key="2">
    <source>
        <dbReference type="Proteomes" id="UP000646548"/>
    </source>
</evidence>
<organism evidence="1 2">
    <name type="scientific">Oryzias melastigma</name>
    <name type="common">Marine medaka</name>
    <dbReference type="NCBI Taxonomy" id="30732"/>
    <lineage>
        <taxon>Eukaryota</taxon>
        <taxon>Metazoa</taxon>
        <taxon>Chordata</taxon>
        <taxon>Craniata</taxon>
        <taxon>Vertebrata</taxon>
        <taxon>Euteleostomi</taxon>
        <taxon>Actinopterygii</taxon>
        <taxon>Neopterygii</taxon>
        <taxon>Teleostei</taxon>
        <taxon>Neoteleostei</taxon>
        <taxon>Acanthomorphata</taxon>
        <taxon>Ovalentaria</taxon>
        <taxon>Atherinomorphae</taxon>
        <taxon>Beloniformes</taxon>
        <taxon>Adrianichthyidae</taxon>
        <taxon>Oryziinae</taxon>
        <taxon>Oryzias</taxon>
    </lineage>
</organism>
<accession>A0A834L317</accession>
<dbReference type="Proteomes" id="UP000646548">
    <property type="component" value="Unassembled WGS sequence"/>
</dbReference>
<name>A0A834L317_ORYME</name>
<gene>
    <name evidence="1" type="ORF">FQA47_023917</name>
</gene>
<sequence>MMKGTKISSDKRSTEGQDGMIDAVRYGGDHLKTSRDHSWLIDRKSMFSCQASASADKLLIKPEGAFSAVVTEFTLERDQQLAPSTLYVRSPTSR</sequence>
<reference evidence="1" key="1">
    <citation type="journal article" name="BMC Genomics">
        <title>Long-read sequencing and de novo genome assembly of marine medaka (Oryzias melastigma).</title>
        <authorList>
            <person name="Liang P."/>
            <person name="Saqib H.S.A."/>
            <person name="Ni X."/>
            <person name="Shen Y."/>
        </authorList>
    </citation>
    <scope>NUCLEOTIDE SEQUENCE</scope>
    <source>
        <strain evidence="1">Bigg-433</strain>
    </source>
</reference>
<dbReference type="AlphaFoldDB" id="A0A834L317"/>
<protein>
    <submittedName>
        <fullName evidence="1">Uncharacterized protein</fullName>
    </submittedName>
</protein>
<dbReference type="EMBL" id="WKFB01000002">
    <property type="protein sequence ID" value="KAF6739885.1"/>
    <property type="molecule type" value="Genomic_DNA"/>
</dbReference>
<evidence type="ECO:0000313" key="1">
    <source>
        <dbReference type="EMBL" id="KAF6739885.1"/>
    </source>
</evidence>
<proteinExistence type="predicted"/>